<dbReference type="InterPro" id="IPR050249">
    <property type="entry name" value="Pseudomonas-type_ThrB"/>
</dbReference>
<sequence length="383" mass="44546">MNKISKEELEEVINEFQYEGKLVFIKPYGSGHINDTFLLKYEIGYMGSLNVILQRMNREIFEKPVELMENVIGVTEHLKKKIVEMGGDPERETLNLIPAKNGKKYVIDSQGEYWRSYIYITDATSYDKVEKPEDFYESAVAFGKFQGLLSDYPAESLHDTIRGFHDTKARFLAFQNAVEKDICGRKASVKKEIEFVLEHEKLTTVFDTLIRKGEIPLRVTHNDTKLNNVMIDDKTGKGICVIDLDTIMPGLAMNDFGDSIRFGASTVAEDEIDLTKVSCDMNLYEIYLRGFLKGCNGKLTSKEMELLPFGAKVMTFECGMRFLTDYLEGDHYFKIHRENHNLDRCRTQFKLVEDMENKWEIMQKITEKYRRMYKQEKSDYFGY</sequence>
<dbReference type="Proteomes" id="UP000095762">
    <property type="component" value="Unassembled WGS sequence"/>
</dbReference>
<accession>A0A174WC96</accession>
<evidence type="ECO:0000313" key="3">
    <source>
        <dbReference type="Proteomes" id="UP000095762"/>
    </source>
</evidence>
<dbReference type="InterPro" id="IPR001633">
    <property type="entry name" value="EAL_dom"/>
</dbReference>
<evidence type="ECO:0000313" key="2">
    <source>
        <dbReference type="EMBL" id="CUQ41685.1"/>
    </source>
</evidence>
<name>A0A174WC96_9FIRM</name>
<evidence type="ECO:0000259" key="1">
    <source>
        <dbReference type="PROSITE" id="PS50883"/>
    </source>
</evidence>
<protein>
    <submittedName>
        <fullName evidence="2">Phosphotransferase enzyme family</fullName>
    </submittedName>
</protein>
<dbReference type="PROSITE" id="PS50883">
    <property type="entry name" value="EAL"/>
    <property type="match status" value="1"/>
</dbReference>
<dbReference type="EMBL" id="CZBP01000050">
    <property type="protein sequence ID" value="CUQ41685.1"/>
    <property type="molecule type" value="Genomic_DNA"/>
</dbReference>
<dbReference type="PANTHER" id="PTHR21064">
    <property type="entry name" value="AMINOGLYCOSIDE PHOSPHOTRANSFERASE DOMAIN-CONTAINING PROTEIN-RELATED"/>
    <property type="match status" value="1"/>
</dbReference>
<dbReference type="InterPro" id="IPR002575">
    <property type="entry name" value="Aminoglycoside_PTrfase"/>
</dbReference>
<dbReference type="PANTHER" id="PTHR21064:SF5">
    <property type="entry name" value="SLR1880 PROTEIN"/>
    <property type="match status" value="1"/>
</dbReference>
<dbReference type="InterPro" id="IPR011009">
    <property type="entry name" value="Kinase-like_dom_sf"/>
</dbReference>
<dbReference type="Gene3D" id="3.90.1200.10">
    <property type="match status" value="1"/>
</dbReference>
<organism evidence="2 3">
    <name type="scientific">Blautia obeum</name>
    <dbReference type="NCBI Taxonomy" id="40520"/>
    <lineage>
        <taxon>Bacteria</taxon>
        <taxon>Bacillati</taxon>
        <taxon>Bacillota</taxon>
        <taxon>Clostridia</taxon>
        <taxon>Lachnospirales</taxon>
        <taxon>Lachnospiraceae</taxon>
        <taxon>Blautia</taxon>
    </lineage>
</organism>
<gene>
    <name evidence="2" type="ORF">ERS852569_03795</name>
</gene>
<reference evidence="2 3" key="1">
    <citation type="submission" date="2015-09" db="EMBL/GenBank/DDBJ databases">
        <authorList>
            <consortium name="Pathogen Informatics"/>
        </authorList>
    </citation>
    <scope>NUCLEOTIDE SEQUENCE [LARGE SCALE GENOMIC DNA]</scope>
    <source>
        <strain evidence="2 3">2789STDY5834957</strain>
    </source>
</reference>
<keyword evidence="2" id="KW-0808">Transferase</keyword>
<dbReference type="GO" id="GO:0016740">
    <property type="term" value="F:transferase activity"/>
    <property type="evidence" value="ECO:0007669"/>
    <property type="project" value="UniProtKB-KW"/>
</dbReference>
<dbReference type="RefSeq" id="WP_055060711.1">
    <property type="nucleotide sequence ID" value="NZ_CZBP01000050.1"/>
</dbReference>
<feature type="domain" description="EAL" evidence="1">
    <location>
        <begin position="1"/>
        <end position="131"/>
    </location>
</feature>
<dbReference type="SUPFAM" id="SSF56112">
    <property type="entry name" value="Protein kinase-like (PK-like)"/>
    <property type="match status" value="1"/>
</dbReference>
<proteinExistence type="predicted"/>
<dbReference type="AlphaFoldDB" id="A0A174WC96"/>
<dbReference type="Pfam" id="PF01636">
    <property type="entry name" value="APH"/>
    <property type="match status" value="1"/>
</dbReference>